<keyword evidence="3" id="KW-1185">Reference proteome</keyword>
<keyword evidence="1" id="KW-0472">Membrane</keyword>
<organism evidence="2 3">
    <name type="scientific">Azoarcus indigens</name>
    <dbReference type="NCBI Taxonomy" id="29545"/>
    <lineage>
        <taxon>Bacteria</taxon>
        <taxon>Pseudomonadati</taxon>
        <taxon>Pseudomonadota</taxon>
        <taxon>Betaproteobacteria</taxon>
        <taxon>Rhodocyclales</taxon>
        <taxon>Zoogloeaceae</taxon>
        <taxon>Azoarcus</taxon>
    </lineage>
</organism>
<comment type="caution">
    <text evidence="2">The sequence shown here is derived from an EMBL/GenBank/DDBJ whole genome shotgun (WGS) entry which is preliminary data.</text>
</comment>
<feature type="transmembrane region" description="Helical" evidence="1">
    <location>
        <begin position="6"/>
        <end position="24"/>
    </location>
</feature>
<gene>
    <name evidence="2" type="ORF">C7389_13233</name>
</gene>
<proteinExistence type="predicted"/>
<dbReference type="AlphaFoldDB" id="A0A4R6DJR7"/>
<sequence length="81" mass="9026">MPDFTLTMAALGFGFAAYMLLSLLRHLRRSRAWRREAEETGQRWRTPPEQRVMSMVFGLLALLGLYAGISALGRALGLSLG</sequence>
<feature type="transmembrane region" description="Helical" evidence="1">
    <location>
        <begin position="52"/>
        <end position="72"/>
    </location>
</feature>
<evidence type="ECO:0000256" key="1">
    <source>
        <dbReference type="SAM" id="Phobius"/>
    </source>
</evidence>
<dbReference type="RefSeq" id="WP_133594999.1">
    <property type="nucleotide sequence ID" value="NZ_SNVV01000032.1"/>
</dbReference>
<dbReference type="Proteomes" id="UP000295129">
    <property type="component" value="Unassembled WGS sequence"/>
</dbReference>
<evidence type="ECO:0000313" key="3">
    <source>
        <dbReference type="Proteomes" id="UP000295129"/>
    </source>
</evidence>
<reference evidence="2 3" key="1">
    <citation type="submission" date="2019-03" db="EMBL/GenBank/DDBJ databases">
        <title>Genomic Encyclopedia of Type Strains, Phase IV (KMG-IV): sequencing the most valuable type-strain genomes for metagenomic binning, comparative biology and taxonomic classification.</title>
        <authorList>
            <person name="Goeker M."/>
        </authorList>
    </citation>
    <scope>NUCLEOTIDE SEQUENCE [LARGE SCALE GENOMIC DNA]</scope>
    <source>
        <strain evidence="2 3">DSM 12121</strain>
    </source>
</reference>
<evidence type="ECO:0000313" key="2">
    <source>
        <dbReference type="EMBL" id="TDN45021.1"/>
    </source>
</evidence>
<protein>
    <submittedName>
        <fullName evidence="2">Uncharacterized protein</fullName>
    </submittedName>
</protein>
<name>A0A4R6DJR7_9RHOO</name>
<keyword evidence="1" id="KW-1133">Transmembrane helix</keyword>
<accession>A0A4R6DJR7</accession>
<dbReference type="EMBL" id="SNVV01000032">
    <property type="protein sequence ID" value="TDN45021.1"/>
    <property type="molecule type" value="Genomic_DNA"/>
</dbReference>
<keyword evidence="1" id="KW-0812">Transmembrane</keyword>